<reference evidence="2 3" key="1">
    <citation type="submission" date="2018-10" db="EMBL/GenBank/DDBJ databases">
        <authorList>
            <person name="Zhang X."/>
        </authorList>
    </citation>
    <scope>NUCLEOTIDE SEQUENCE [LARGE SCALE GENOMIC DNA]</scope>
    <source>
        <strain evidence="2 3">SK-G1</strain>
    </source>
</reference>
<feature type="transmembrane region" description="Helical" evidence="1">
    <location>
        <begin position="6"/>
        <end position="28"/>
    </location>
</feature>
<proteinExistence type="predicted"/>
<keyword evidence="1" id="KW-1133">Transmembrane helix</keyword>
<dbReference type="Proteomes" id="UP000280960">
    <property type="component" value="Chromosome"/>
</dbReference>
<protein>
    <submittedName>
        <fullName evidence="2">MetS family NSS transporter small subunit</fullName>
    </submittedName>
</protein>
<name>A0A3G2R9N3_9FIRM</name>
<evidence type="ECO:0000313" key="3">
    <source>
        <dbReference type="Proteomes" id="UP000280960"/>
    </source>
</evidence>
<keyword evidence="3" id="KW-1185">Reference proteome</keyword>
<keyword evidence="1" id="KW-0472">Membrane</keyword>
<sequence>MEPGAIVMLIFGLVLLYGGLATFITIAIKRVQNK</sequence>
<organism evidence="2 3">
    <name type="scientific">Biomaibacter acetigenes</name>
    <dbReference type="NCBI Taxonomy" id="2316383"/>
    <lineage>
        <taxon>Bacteria</taxon>
        <taxon>Bacillati</taxon>
        <taxon>Bacillota</taxon>
        <taxon>Clostridia</taxon>
        <taxon>Thermosediminibacterales</taxon>
        <taxon>Tepidanaerobacteraceae</taxon>
        <taxon>Biomaibacter</taxon>
    </lineage>
</organism>
<dbReference type="NCBIfam" id="NF033493">
    <property type="entry name" value="MetS_like_NSS"/>
    <property type="match status" value="1"/>
</dbReference>
<evidence type="ECO:0000256" key="1">
    <source>
        <dbReference type="SAM" id="Phobius"/>
    </source>
</evidence>
<keyword evidence="1" id="KW-0812">Transmembrane</keyword>
<dbReference type="AlphaFoldDB" id="A0A3G2R9N3"/>
<accession>A0A3G2R9N3</accession>
<dbReference type="KEGG" id="bacg:D2962_03660"/>
<dbReference type="EMBL" id="CP033169">
    <property type="protein sequence ID" value="AYO32181.1"/>
    <property type="molecule type" value="Genomic_DNA"/>
</dbReference>
<evidence type="ECO:0000313" key="2">
    <source>
        <dbReference type="EMBL" id="AYO32181.1"/>
    </source>
</evidence>
<gene>
    <name evidence="2" type="ORF">D2962_03660</name>
</gene>